<keyword evidence="2" id="KW-1185">Reference proteome</keyword>
<evidence type="ECO:0000313" key="2">
    <source>
        <dbReference type="Proteomes" id="UP001218188"/>
    </source>
</evidence>
<accession>A0AAD6T803</accession>
<dbReference type="Proteomes" id="UP001218188">
    <property type="component" value="Unassembled WGS sequence"/>
</dbReference>
<evidence type="ECO:0000313" key="1">
    <source>
        <dbReference type="EMBL" id="KAJ7041509.1"/>
    </source>
</evidence>
<proteinExistence type="predicted"/>
<name>A0AAD6T803_9AGAR</name>
<dbReference type="EMBL" id="JARJCM010000016">
    <property type="protein sequence ID" value="KAJ7041509.1"/>
    <property type="molecule type" value="Genomic_DNA"/>
</dbReference>
<dbReference type="AlphaFoldDB" id="A0AAD6T803"/>
<feature type="non-terminal residue" evidence="1">
    <location>
        <position position="1"/>
    </location>
</feature>
<reference evidence="1" key="1">
    <citation type="submission" date="2023-03" db="EMBL/GenBank/DDBJ databases">
        <title>Massive genome expansion in bonnet fungi (Mycena s.s.) driven by repeated elements and novel gene families across ecological guilds.</title>
        <authorList>
            <consortium name="Lawrence Berkeley National Laboratory"/>
            <person name="Harder C.B."/>
            <person name="Miyauchi S."/>
            <person name="Viragh M."/>
            <person name="Kuo A."/>
            <person name="Thoen E."/>
            <person name="Andreopoulos B."/>
            <person name="Lu D."/>
            <person name="Skrede I."/>
            <person name="Drula E."/>
            <person name="Henrissat B."/>
            <person name="Morin E."/>
            <person name="Kohler A."/>
            <person name="Barry K."/>
            <person name="LaButti K."/>
            <person name="Morin E."/>
            <person name="Salamov A."/>
            <person name="Lipzen A."/>
            <person name="Mereny Z."/>
            <person name="Hegedus B."/>
            <person name="Baldrian P."/>
            <person name="Stursova M."/>
            <person name="Weitz H."/>
            <person name="Taylor A."/>
            <person name="Grigoriev I.V."/>
            <person name="Nagy L.G."/>
            <person name="Martin F."/>
            <person name="Kauserud H."/>
        </authorList>
    </citation>
    <scope>NUCLEOTIDE SEQUENCE</scope>
    <source>
        <strain evidence="1">CBHHK200</strain>
    </source>
</reference>
<feature type="non-terminal residue" evidence="1">
    <location>
        <position position="164"/>
    </location>
</feature>
<organism evidence="1 2">
    <name type="scientific">Mycena alexandri</name>
    <dbReference type="NCBI Taxonomy" id="1745969"/>
    <lineage>
        <taxon>Eukaryota</taxon>
        <taxon>Fungi</taxon>
        <taxon>Dikarya</taxon>
        <taxon>Basidiomycota</taxon>
        <taxon>Agaricomycotina</taxon>
        <taxon>Agaricomycetes</taxon>
        <taxon>Agaricomycetidae</taxon>
        <taxon>Agaricales</taxon>
        <taxon>Marasmiineae</taxon>
        <taxon>Mycenaceae</taxon>
        <taxon>Mycena</taxon>
    </lineage>
</organism>
<protein>
    <submittedName>
        <fullName evidence="1">Uncharacterized protein</fullName>
    </submittedName>
</protein>
<comment type="caution">
    <text evidence="1">The sequence shown here is derived from an EMBL/GenBank/DDBJ whole genome shotgun (WGS) entry which is preliminary data.</text>
</comment>
<sequence length="164" mass="18573">YDPKVWFSQANHVFSRLQIASNLKDYVLIDRIYFTITIANARGDPPAGFLFICPREDFRTGPTSFRWPNCPAYWSLDPEGVEVLGTEEAARLGFPSFQLTTKVHGKSWDANVYAGLHKFHQAKGFNPDSQEVALHMSHPLYRLSRDVNSSFAHGELLSTRPTIS</sequence>
<gene>
    <name evidence="1" type="ORF">C8F04DRAFT_1300891</name>
</gene>